<sequence length="379" mass="41117">MIVISAQTFPPKSGGIEALMSGLASECVAAGYEVLVLADGRRGDDVLQPYKIERFRGPRPLRQRLKALRLRHLAKSGKVEAIYTCSWKSVEAIGRKLLCPVVTFGHGNEFKASKSDRIHTALQWASALICVSDETRRRADGMIPEGTTVQVINPPVQEPAPSSKDDRDWAEKQFGSSTAHILSLSRLIPLKGHDQTIRAIAKLVSEFPSIKLVIAGDGEDHARLSKLTEDLGVRDHVVFTGRVEGGRKTALFESANLFAQPGRQIGQEREGFGITYLEAALHGLASITGNQGGAPEAVISDKTGYIVDGNSLDEIVEAIRKILSDNSNAQKFSNAAREHGKAALWKNKIGEILAVAGLQARRDVSLQVGRNDPFKGKDT</sequence>
<dbReference type="CDD" id="cd03801">
    <property type="entry name" value="GT4_PimA-like"/>
    <property type="match status" value="1"/>
</dbReference>
<dbReference type="PANTHER" id="PTHR12526:SF640">
    <property type="entry name" value="COLANIC ACID BIOSYNTHESIS GLYCOSYLTRANSFERASE WCAL-RELATED"/>
    <property type="match status" value="1"/>
</dbReference>
<evidence type="ECO:0000256" key="3">
    <source>
        <dbReference type="ARBA" id="ARBA00022679"/>
    </source>
</evidence>
<dbReference type="Pfam" id="PF00534">
    <property type="entry name" value="Glycos_transf_1"/>
    <property type="match status" value="1"/>
</dbReference>
<keyword evidence="2" id="KW-0328">Glycosyltransferase</keyword>
<dbReference type="Gene3D" id="3.40.50.2000">
    <property type="entry name" value="Glycogen Phosphorylase B"/>
    <property type="match status" value="2"/>
</dbReference>
<evidence type="ECO:0000256" key="2">
    <source>
        <dbReference type="ARBA" id="ARBA00022676"/>
    </source>
</evidence>
<dbReference type="RefSeq" id="WP_166188552.1">
    <property type="nucleotide sequence ID" value="NZ_CP049811.1"/>
</dbReference>
<dbReference type="PANTHER" id="PTHR12526">
    <property type="entry name" value="GLYCOSYLTRANSFERASE"/>
    <property type="match status" value="1"/>
</dbReference>
<dbReference type="SUPFAM" id="SSF53756">
    <property type="entry name" value="UDP-Glycosyltransferase/glycogen phosphorylase"/>
    <property type="match status" value="1"/>
</dbReference>
<evidence type="ECO:0000256" key="1">
    <source>
        <dbReference type="ARBA" id="ARBA00009481"/>
    </source>
</evidence>
<dbReference type="InterPro" id="IPR001296">
    <property type="entry name" value="Glyco_trans_1"/>
</dbReference>
<evidence type="ECO:0000259" key="4">
    <source>
        <dbReference type="Pfam" id="PF00534"/>
    </source>
</evidence>
<dbReference type="AlphaFoldDB" id="A0A6G7VIR7"/>
<dbReference type="EMBL" id="CP049811">
    <property type="protein sequence ID" value="QIK39832.1"/>
    <property type="molecule type" value="Genomic_DNA"/>
</dbReference>
<evidence type="ECO:0000313" key="6">
    <source>
        <dbReference type="EMBL" id="QIK39832.1"/>
    </source>
</evidence>
<accession>A0A6G7VIR7</accession>
<reference evidence="6 7" key="1">
    <citation type="submission" date="2020-03" db="EMBL/GenBank/DDBJ databases">
        <title>Complete genome sequence of Monaibacterium sp. ALG8 with diverse plasmids.</title>
        <authorList>
            <person name="Sun C."/>
        </authorList>
    </citation>
    <scope>NUCLEOTIDE SEQUENCE [LARGE SCALE GENOMIC DNA]</scope>
    <source>
        <strain evidence="6 7">ALG8</strain>
    </source>
</reference>
<dbReference type="Pfam" id="PF13439">
    <property type="entry name" value="Glyco_transf_4"/>
    <property type="match status" value="1"/>
</dbReference>
<gene>
    <name evidence="6" type="ORF">G8E03_03055</name>
</gene>
<name>A0A6G7VIR7_9RHOB</name>
<comment type="similarity">
    <text evidence="1">Belongs to the glycosyltransferase group 1 family. Glycosyltransferase 4 subfamily.</text>
</comment>
<dbReference type="Proteomes" id="UP000500791">
    <property type="component" value="Chromosome"/>
</dbReference>
<keyword evidence="7" id="KW-1185">Reference proteome</keyword>
<dbReference type="GO" id="GO:0016757">
    <property type="term" value="F:glycosyltransferase activity"/>
    <property type="evidence" value="ECO:0007669"/>
    <property type="project" value="UniProtKB-KW"/>
</dbReference>
<proteinExistence type="inferred from homology"/>
<evidence type="ECO:0000313" key="7">
    <source>
        <dbReference type="Proteomes" id="UP000500791"/>
    </source>
</evidence>
<organism evidence="6 7">
    <name type="scientific">Pontivivens nitratireducens</name>
    <dbReference type="NCBI Taxonomy" id="2758038"/>
    <lineage>
        <taxon>Bacteria</taxon>
        <taxon>Pseudomonadati</taxon>
        <taxon>Pseudomonadota</taxon>
        <taxon>Alphaproteobacteria</taxon>
        <taxon>Rhodobacterales</taxon>
        <taxon>Paracoccaceae</taxon>
        <taxon>Pontivivens</taxon>
    </lineage>
</organism>
<dbReference type="InterPro" id="IPR028098">
    <property type="entry name" value="Glyco_trans_4-like_N"/>
</dbReference>
<feature type="domain" description="Glycosyl transferase family 1" evidence="4">
    <location>
        <begin position="176"/>
        <end position="338"/>
    </location>
</feature>
<keyword evidence="3 6" id="KW-0808">Transferase</keyword>
<dbReference type="KEGG" id="mon:G8E03_03055"/>
<feature type="domain" description="Glycosyltransferase subfamily 4-like N-terminal" evidence="5">
    <location>
        <begin position="14"/>
        <end position="156"/>
    </location>
</feature>
<protein>
    <submittedName>
        <fullName evidence="6">Glycosyltransferase family 4 protein</fullName>
    </submittedName>
</protein>
<evidence type="ECO:0000259" key="5">
    <source>
        <dbReference type="Pfam" id="PF13439"/>
    </source>
</evidence>